<dbReference type="AlphaFoldDB" id="A0A7Y0Q4H6"/>
<dbReference type="Proteomes" id="UP000533476">
    <property type="component" value="Unassembled WGS sequence"/>
</dbReference>
<dbReference type="InterPro" id="IPR003959">
    <property type="entry name" value="ATPase_AAA_core"/>
</dbReference>
<dbReference type="InterPro" id="IPR027417">
    <property type="entry name" value="P-loop_NTPase"/>
</dbReference>
<dbReference type="GO" id="GO:0005524">
    <property type="term" value="F:ATP binding"/>
    <property type="evidence" value="ECO:0007669"/>
    <property type="project" value="InterPro"/>
</dbReference>
<dbReference type="InterPro" id="IPR050764">
    <property type="entry name" value="CbbQ/NirQ/NorQ/GpvN"/>
</dbReference>
<organism evidence="2 3">
    <name type="scientific">Sulfobacillus harzensis</name>
    <dbReference type="NCBI Taxonomy" id="2729629"/>
    <lineage>
        <taxon>Bacteria</taxon>
        <taxon>Bacillati</taxon>
        <taxon>Bacillota</taxon>
        <taxon>Clostridia</taxon>
        <taxon>Eubacteriales</taxon>
        <taxon>Clostridiales Family XVII. Incertae Sedis</taxon>
        <taxon>Sulfobacillus</taxon>
    </lineage>
</organism>
<dbReference type="CDD" id="cd00009">
    <property type="entry name" value="AAA"/>
    <property type="match status" value="1"/>
</dbReference>
<name>A0A7Y0Q4H6_9FIRM</name>
<comment type="caution">
    <text evidence="2">The sequence shown here is derived from an EMBL/GenBank/DDBJ whole genome shotgun (WGS) entry which is preliminary data.</text>
</comment>
<proteinExistence type="predicted"/>
<reference evidence="2 3" key="1">
    <citation type="submission" date="2020-04" db="EMBL/GenBank/DDBJ databases">
        <authorList>
            <person name="Zhang R."/>
            <person name="Schippers A."/>
        </authorList>
    </citation>
    <scope>NUCLEOTIDE SEQUENCE [LARGE SCALE GENOMIC DNA]</scope>
    <source>
        <strain evidence="2 3">DSM 109850</strain>
    </source>
</reference>
<dbReference type="GO" id="GO:0016887">
    <property type="term" value="F:ATP hydrolysis activity"/>
    <property type="evidence" value="ECO:0007669"/>
    <property type="project" value="InterPro"/>
</dbReference>
<dbReference type="RefSeq" id="WP_169101792.1">
    <property type="nucleotide sequence ID" value="NZ_JABBVZ010000079.1"/>
</dbReference>
<sequence>MQTHVQSPADWARSLAAQHYLADRDLAVAAYLALKLERPLLLEGEPGVGKTEFAKAAALALGRPLIRLQCFYGIDAKSAVYDWNYARQMIAIRLAEGDSAPRVTADDVYGRDFLIARPLLEALTQVPAPVLLIDEVDRTDEAFEALLLEFLGEYQVTVPEIGTIRGEEIPLVVLTSNRTREIHDALRRRCLYAWIGYPSLQRERAILEERVPGLGEDLSSAITAFVARLREEPLVKRPGVAETIAWAEALKALEAKVLTPELVESTLGLLLKYYDDVEMLRRPHGGGMTSSLVQWLEESRMGVNGR</sequence>
<dbReference type="SMART" id="SM00382">
    <property type="entry name" value="AAA"/>
    <property type="match status" value="1"/>
</dbReference>
<gene>
    <name evidence="2" type="ORF">HIJ39_16990</name>
</gene>
<evidence type="ECO:0000313" key="2">
    <source>
        <dbReference type="EMBL" id="NMP24031.1"/>
    </source>
</evidence>
<dbReference type="Pfam" id="PF00004">
    <property type="entry name" value="AAA"/>
    <property type="match status" value="1"/>
</dbReference>
<dbReference type="SUPFAM" id="SSF52540">
    <property type="entry name" value="P-loop containing nucleoside triphosphate hydrolases"/>
    <property type="match status" value="1"/>
</dbReference>
<keyword evidence="3" id="KW-1185">Reference proteome</keyword>
<dbReference type="PANTHER" id="PTHR42759">
    <property type="entry name" value="MOXR FAMILY PROTEIN"/>
    <property type="match status" value="1"/>
</dbReference>
<feature type="domain" description="AAA+ ATPase" evidence="1">
    <location>
        <begin position="36"/>
        <end position="199"/>
    </location>
</feature>
<accession>A0A7Y0Q4H6</accession>
<protein>
    <submittedName>
        <fullName evidence="2">MoxR family ATPase</fullName>
    </submittedName>
</protein>
<dbReference type="Gene3D" id="3.40.50.300">
    <property type="entry name" value="P-loop containing nucleotide triphosphate hydrolases"/>
    <property type="match status" value="1"/>
</dbReference>
<dbReference type="InterPro" id="IPR003593">
    <property type="entry name" value="AAA+_ATPase"/>
</dbReference>
<dbReference type="EMBL" id="JABBVZ010000079">
    <property type="protein sequence ID" value="NMP24031.1"/>
    <property type="molecule type" value="Genomic_DNA"/>
</dbReference>
<evidence type="ECO:0000313" key="3">
    <source>
        <dbReference type="Proteomes" id="UP000533476"/>
    </source>
</evidence>
<dbReference type="PANTHER" id="PTHR42759:SF1">
    <property type="entry name" value="MAGNESIUM-CHELATASE SUBUNIT CHLD"/>
    <property type="match status" value="1"/>
</dbReference>
<evidence type="ECO:0000259" key="1">
    <source>
        <dbReference type="SMART" id="SM00382"/>
    </source>
</evidence>